<dbReference type="AlphaFoldDB" id="A0A0F9T699"/>
<reference evidence="1" key="1">
    <citation type="journal article" date="2015" name="Nature">
        <title>Complex archaea that bridge the gap between prokaryotes and eukaryotes.</title>
        <authorList>
            <person name="Spang A."/>
            <person name="Saw J.H."/>
            <person name="Jorgensen S.L."/>
            <person name="Zaremba-Niedzwiedzka K."/>
            <person name="Martijn J."/>
            <person name="Lind A.E."/>
            <person name="van Eijk R."/>
            <person name="Schleper C."/>
            <person name="Guy L."/>
            <person name="Ettema T.J."/>
        </authorList>
    </citation>
    <scope>NUCLEOTIDE SEQUENCE</scope>
</reference>
<comment type="caution">
    <text evidence="1">The sequence shown here is derived from an EMBL/GenBank/DDBJ whole genome shotgun (WGS) entry which is preliminary data.</text>
</comment>
<protein>
    <recommendedName>
        <fullName evidence="2">SprT-like domain-containing protein</fullName>
    </recommendedName>
</protein>
<evidence type="ECO:0000313" key="1">
    <source>
        <dbReference type="EMBL" id="KKN70407.1"/>
    </source>
</evidence>
<name>A0A0F9T699_9ZZZZ</name>
<gene>
    <name evidence="1" type="ORF">LCGC14_0431020</name>
</gene>
<accession>A0A0F9T699</accession>
<organism evidence="1">
    <name type="scientific">marine sediment metagenome</name>
    <dbReference type="NCBI Taxonomy" id="412755"/>
    <lineage>
        <taxon>unclassified sequences</taxon>
        <taxon>metagenomes</taxon>
        <taxon>ecological metagenomes</taxon>
    </lineage>
</organism>
<sequence>MGKLATYQAYADRCAAKLEVTDKVTLRWAGGLGCRIGKYTYAHCHIAEFVNPRSKFPRGNICLSRSYFAKSSVKHWHHCIAHEVAHLAVKSAHRTPTFDRRLVALGVANYSERLNARSAKKGHHHIWMSGGDRQGRFSECRVCRKVIHNKGSIK</sequence>
<dbReference type="EMBL" id="LAZR01000403">
    <property type="protein sequence ID" value="KKN70407.1"/>
    <property type="molecule type" value="Genomic_DNA"/>
</dbReference>
<proteinExistence type="predicted"/>
<evidence type="ECO:0008006" key="2">
    <source>
        <dbReference type="Google" id="ProtNLM"/>
    </source>
</evidence>